<organism evidence="1 2">
    <name type="scientific">Dyella caseinilytica</name>
    <dbReference type="NCBI Taxonomy" id="1849581"/>
    <lineage>
        <taxon>Bacteria</taxon>
        <taxon>Pseudomonadati</taxon>
        <taxon>Pseudomonadota</taxon>
        <taxon>Gammaproteobacteria</taxon>
        <taxon>Lysobacterales</taxon>
        <taxon>Rhodanobacteraceae</taxon>
        <taxon>Dyella</taxon>
    </lineage>
</organism>
<dbReference type="RefSeq" id="WP_188798775.1">
    <property type="nucleotide sequence ID" value="NZ_BMIZ01000001.1"/>
</dbReference>
<evidence type="ECO:0008006" key="3">
    <source>
        <dbReference type="Google" id="ProtNLM"/>
    </source>
</evidence>
<sequence length="149" mass="17060">MMPPREEIDLMIEALRAMELSPCNNAAAMLNQIAQNLGEYEPYLYVYEYEGLGPGVVHREFHPIKWNGQEPFASIPLYTSPRPAYEDVRDAIRYRWLRNVAWRLPAGSPDAPAVALFNQTGRDIATLDDEFLDAAMDEAMRKGEAYEHR</sequence>
<protein>
    <recommendedName>
        <fullName evidence="3">GAF domain-containing protein</fullName>
    </recommendedName>
</protein>
<evidence type="ECO:0000313" key="1">
    <source>
        <dbReference type="EMBL" id="QRN55207.1"/>
    </source>
</evidence>
<accession>A0ABX7GXJ1</accession>
<name>A0ABX7GXJ1_9GAMM</name>
<proteinExistence type="predicted"/>
<gene>
    <name evidence="1" type="ORF">ISN74_07725</name>
</gene>
<evidence type="ECO:0000313" key="2">
    <source>
        <dbReference type="Proteomes" id="UP000663181"/>
    </source>
</evidence>
<keyword evidence="2" id="KW-1185">Reference proteome</keyword>
<dbReference type="Proteomes" id="UP000663181">
    <property type="component" value="Chromosome"/>
</dbReference>
<dbReference type="EMBL" id="CP064030">
    <property type="protein sequence ID" value="QRN55207.1"/>
    <property type="molecule type" value="Genomic_DNA"/>
</dbReference>
<reference evidence="1 2" key="1">
    <citation type="submission" date="2020-10" db="EMBL/GenBank/DDBJ databases">
        <title>Phylogeny of dyella-like bacteria.</title>
        <authorList>
            <person name="Fu J."/>
        </authorList>
    </citation>
    <scope>NUCLEOTIDE SEQUENCE [LARGE SCALE GENOMIC DNA]</scope>
    <source>
        <strain evidence="1 2">DHOB09</strain>
    </source>
</reference>